<dbReference type="AlphaFoldDB" id="A0ABD2QHF6"/>
<comment type="caution">
    <text evidence="1">The sequence shown here is derived from an EMBL/GenBank/DDBJ whole genome shotgun (WGS) entry which is preliminary data.</text>
</comment>
<gene>
    <name evidence="1" type="ORF">Ciccas_002383</name>
</gene>
<protein>
    <submittedName>
        <fullName evidence="1">Uncharacterized protein</fullName>
    </submittedName>
</protein>
<sequence>MTAEKPSQKLPAFINAHHDPEIATKHHEFLQKKFPKMQIKRVDKFAVCTKFPKHLYVKCRDRDADLVWRPTDPKAFLGKEFMLQLKCLLQNQTVYSEKFKLDEVNGSAIYQHSWKSLIPAEKYSFVLYEILPDGQKKRLDSLQSPDEHSCICITSRKLIHANFEMNILFSSGHTRRTKNPRN</sequence>
<evidence type="ECO:0000313" key="2">
    <source>
        <dbReference type="Proteomes" id="UP001626550"/>
    </source>
</evidence>
<keyword evidence="2" id="KW-1185">Reference proteome</keyword>
<dbReference type="Proteomes" id="UP001626550">
    <property type="component" value="Unassembled WGS sequence"/>
</dbReference>
<proteinExistence type="predicted"/>
<name>A0ABD2QHF6_9PLAT</name>
<accession>A0ABD2QHF6</accession>
<dbReference type="EMBL" id="JBJKFK010000186">
    <property type="protein sequence ID" value="KAL3318954.1"/>
    <property type="molecule type" value="Genomic_DNA"/>
</dbReference>
<organism evidence="1 2">
    <name type="scientific">Cichlidogyrus casuarinus</name>
    <dbReference type="NCBI Taxonomy" id="1844966"/>
    <lineage>
        <taxon>Eukaryota</taxon>
        <taxon>Metazoa</taxon>
        <taxon>Spiralia</taxon>
        <taxon>Lophotrochozoa</taxon>
        <taxon>Platyhelminthes</taxon>
        <taxon>Monogenea</taxon>
        <taxon>Monopisthocotylea</taxon>
        <taxon>Dactylogyridea</taxon>
        <taxon>Ancyrocephalidae</taxon>
        <taxon>Cichlidogyrus</taxon>
    </lineage>
</organism>
<evidence type="ECO:0000313" key="1">
    <source>
        <dbReference type="EMBL" id="KAL3318954.1"/>
    </source>
</evidence>
<reference evidence="1 2" key="1">
    <citation type="submission" date="2024-11" db="EMBL/GenBank/DDBJ databases">
        <title>Adaptive evolution of stress response genes in parasites aligns with host niche diversity.</title>
        <authorList>
            <person name="Hahn C."/>
            <person name="Resl P."/>
        </authorList>
    </citation>
    <scope>NUCLEOTIDE SEQUENCE [LARGE SCALE GENOMIC DNA]</scope>
    <source>
        <strain evidence="1">EGGRZ-B1_66</strain>
        <tissue evidence="1">Body</tissue>
    </source>
</reference>